<sequence>MNVEIVNEFPHEFLREQAELCISIYQPTHRYRPENQQDPIRFKNLLQKVHEELVKEYPVNEVKSLLAPLEKLEGERPFWAHAGDGLALFATKDRCIAYRLQRPVPELAIVSNSFHIKPLIRVFQSADRYHLLGVNRQQFKLFEGNRYGVEEVEIPEELAKTKAEAIGDQVTESYLGAGDSSGAAGTAMMHGHGSKKDEIDIDIERYFRYVDRTIAEHYSKPSGLPLYLVTLTEYHTPFKELSHNPHLQQIGIKSDFEALSLEQLRKTAWECIEPNYLEKTKKLVDSFENARSNGQGSEKIEQVVQAASEDRISRLMLEDGRLYPGRINLDTGEIQTENLKNTAVDDVMDDLAEIVFKSGGEVVVLPEERMPVDTGIAAIYRW</sequence>
<reference evidence="2" key="1">
    <citation type="submission" date="2017-02" db="EMBL/GenBank/DDBJ databases">
        <authorList>
            <person name="Varghese N."/>
            <person name="Submissions S."/>
        </authorList>
    </citation>
    <scope>NUCLEOTIDE SEQUENCE [LARGE SCALE GENOMIC DNA]</scope>
    <source>
        <strain evidence="2">DSM 23966</strain>
    </source>
</reference>
<dbReference type="Pfam" id="PF18845">
    <property type="entry name" value="baeRF_family3"/>
    <property type="match status" value="1"/>
</dbReference>
<evidence type="ECO:0000313" key="1">
    <source>
        <dbReference type="EMBL" id="SKA92012.1"/>
    </source>
</evidence>
<dbReference type="AlphaFoldDB" id="A0A1T4XR35"/>
<keyword evidence="2" id="KW-1185">Reference proteome</keyword>
<gene>
    <name evidence="1" type="ORF">SAMN04244570_1230</name>
</gene>
<protein>
    <submittedName>
        <fullName evidence="1">Uncharacterized protein</fullName>
    </submittedName>
</protein>
<dbReference type="EMBL" id="FUYJ01000001">
    <property type="protein sequence ID" value="SKA92012.1"/>
    <property type="molecule type" value="Genomic_DNA"/>
</dbReference>
<name>A0A1T4XR35_9BACL</name>
<dbReference type="RefSeq" id="WP_078816899.1">
    <property type="nucleotide sequence ID" value="NZ_FUYJ01000001.1"/>
</dbReference>
<accession>A0A1T4XR35</accession>
<organism evidence="1 2">
    <name type="scientific">Sporosarcina newyorkensis</name>
    <dbReference type="NCBI Taxonomy" id="759851"/>
    <lineage>
        <taxon>Bacteria</taxon>
        <taxon>Bacillati</taxon>
        <taxon>Bacillota</taxon>
        <taxon>Bacilli</taxon>
        <taxon>Bacillales</taxon>
        <taxon>Caryophanaceae</taxon>
        <taxon>Sporosarcina</taxon>
    </lineage>
</organism>
<proteinExistence type="predicted"/>
<evidence type="ECO:0000313" key="2">
    <source>
        <dbReference type="Proteomes" id="UP000190042"/>
    </source>
</evidence>
<dbReference type="InterPro" id="IPR041289">
    <property type="entry name" value="Bact_RF_family3"/>
</dbReference>
<dbReference type="Proteomes" id="UP000190042">
    <property type="component" value="Unassembled WGS sequence"/>
</dbReference>